<dbReference type="OrthoDB" id="257782at2157"/>
<accession>A0A343TGH8</accession>
<gene>
    <name evidence="1" type="primary">csc3-2</name>
    <name evidence="1" type="ORF">AArcSl_0550</name>
</gene>
<dbReference type="KEGG" id="hdf:AArcSl_0550"/>
<dbReference type="GeneID" id="80535337"/>
<name>A0A343TGH8_9EURY</name>
<dbReference type="Proteomes" id="UP000263012">
    <property type="component" value="Chromosome"/>
</dbReference>
<evidence type="ECO:0000313" key="2">
    <source>
        <dbReference type="Proteomes" id="UP000263012"/>
    </source>
</evidence>
<sequence length="147" mass="16646">MKETSDTISELAARAFDVIRPAPGNDKPYAIERVFRESVKAVKEFGPLNISRQDAIDAVAGRVGKVPERSEQVYRVPHEDSTVGGTYDERVERYAEFFVDEVLIGMFDGKPSQLKRRSNNLADGFYAATLRLQREQFENDAEDNDDQ</sequence>
<keyword evidence="2" id="KW-1185">Reference proteome</keyword>
<evidence type="ECO:0000313" key="1">
    <source>
        <dbReference type="EMBL" id="AUX08200.1"/>
    </source>
</evidence>
<protein>
    <submittedName>
        <fullName evidence="1">CRISPR-associated protein Csc3/Cas10d</fullName>
    </submittedName>
</protein>
<dbReference type="RefSeq" id="WP_119814695.1">
    <property type="nucleotide sequence ID" value="NZ_CP025066.1"/>
</dbReference>
<dbReference type="EMBL" id="CP025066">
    <property type="protein sequence ID" value="AUX08200.1"/>
    <property type="molecule type" value="Genomic_DNA"/>
</dbReference>
<organism evidence="1 2">
    <name type="scientific">Halalkaliarchaeum desulfuricum</name>
    <dbReference type="NCBI Taxonomy" id="2055893"/>
    <lineage>
        <taxon>Archaea</taxon>
        <taxon>Methanobacteriati</taxon>
        <taxon>Methanobacteriota</taxon>
        <taxon>Stenosarchaea group</taxon>
        <taxon>Halobacteria</taxon>
        <taxon>Halobacteriales</taxon>
        <taxon>Haloferacaceae</taxon>
        <taxon>Halalkaliarchaeum</taxon>
    </lineage>
</organism>
<reference evidence="2" key="1">
    <citation type="submission" date="2017-11" db="EMBL/GenBank/DDBJ databases">
        <title>Phenotypic and genomic properties of facultatively anaerobic sulfur-reducing natronoarchaea from hypersaline soda lakes.</title>
        <authorList>
            <person name="Sorokin D.Y."/>
            <person name="Kublanov I.V."/>
            <person name="Roman P."/>
            <person name="Sinninghe Damste J.S."/>
            <person name="Golyshin P.N."/>
            <person name="Rojo D."/>
            <person name="Ciordia S."/>
            <person name="Mena M.D.C."/>
            <person name="Ferrer M."/>
            <person name="Messina E."/>
            <person name="Smedile F."/>
            <person name="La Spada G."/>
            <person name="La Cono V."/>
            <person name="Yakimov M.M."/>
        </authorList>
    </citation>
    <scope>NUCLEOTIDE SEQUENCE [LARGE SCALE GENOMIC DNA]</scope>
    <source>
        <strain evidence="2">AArc-Sl</strain>
    </source>
</reference>
<dbReference type="InterPro" id="IPR017589">
    <property type="entry name" value="CRISPR-assoc_prot_Cas10d/Csc3"/>
</dbReference>
<dbReference type="NCBIfam" id="TIGR03174">
    <property type="entry name" value="cas_Csc3"/>
    <property type="match status" value="1"/>
</dbReference>
<dbReference type="AlphaFoldDB" id="A0A343TGH8"/>
<proteinExistence type="predicted"/>